<name>A0A6A7BM57_9PLEO</name>
<dbReference type="GO" id="GO:0050660">
    <property type="term" value="F:flavin adenine dinucleotide binding"/>
    <property type="evidence" value="ECO:0007669"/>
    <property type="project" value="InterPro"/>
</dbReference>
<protein>
    <submittedName>
        <fullName evidence="6">GMC oxidoreductase</fullName>
    </submittedName>
</protein>
<dbReference type="PIRSF" id="PIRSF000137">
    <property type="entry name" value="Alcohol_oxidase"/>
    <property type="match status" value="1"/>
</dbReference>
<feature type="binding site" evidence="3">
    <location>
        <begin position="498"/>
        <end position="499"/>
    </location>
    <ligand>
        <name>FAD</name>
        <dbReference type="ChEBI" id="CHEBI:57692"/>
    </ligand>
</feature>
<feature type="domain" description="Glucose-methanol-choline oxidoreductase N-terminal" evidence="5">
    <location>
        <begin position="84"/>
        <end position="107"/>
    </location>
</feature>
<evidence type="ECO:0000256" key="3">
    <source>
        <dbReference type="PIRSR" id="PIRSR000137-2"/>
    </source>
</evidence>
<dbReference type="Proteomes" id="UP000799423">
    <property type="component" value="Unassembled WGS sequence"/>
</dbReference>
<dbReference type="PANTHER" id="PTHR11552:SF134">
    <property type="entry name" value="GLUCOSE-METHANOL-CHOLINE OXIDOREDUCTASE N-TERMINAL DOMAIN-CONTAINING PROTEIN"/>
    <property type="match status" value="1"/>
</dbReference>
<keyword evidence="3 4" id="KW-0274">FAD</keyword>
<feature type="binding site" evidence="3">
    <location>
        <position position="231"/>
    </location>
    <ligand>
        <name>FAD</name>
        <dbReference type="ChEBI" id="CHEBI:57692"/>
    </ligand>
</feature>
<gene>
    <name evidence="6" type="ORF">T440DRAFT_551206</name>
</gene>
<evidence type="ECO:0000313" key="6">
    <source>
        <dbReference type="EMBL" id="KAF2855887.1"/>
    </source>
</evidence>
<organism evidence="6 7">
    <name type="scientific">Plenodomus tracheiphilus IPT5</name>
    <dbReference type="NCBI Taxonomy" id="1408161"/>
    <lineage>
        <taxon>Eukaryota</taxon>
        <taxon>Fungi</taxon>
        <taxon>Dikarya</taxon>
        <taxon>Ascomycota</taxon>
        <taxon>Pezizomycotina</taxon>
        <taxon>Dothideomycetes</taxon>
        <taxon>Pleosporomycetidae</taxon>
        <taxon>Pleosporales</taxon>
        <taxon>Pleosporineae</taxon>
        <taxon>Leptosphaeriaceae</taxon>
        <taxon>Plenodomus</taxon>
    </lineage>
</organism>
<evidence type="ECO:0000256" key="4">
    <source>
        <dbReference type="RuleBase" id="RU003968"/>
    </source>
</evidence>
<evidence type="ECO:0000259" key="5">
    <source>
        <dbReference type="PROSITE" id="PS00623"/>
    </source>
</evidence>
<dbReference type="SUPFAM" id="SSF54373">
    <property type="entry name" value="FAD-linked reductases, C-terminal domain"/>
    <property type="match status" value="1"/>
</dbReference>
<feature type="active site" description="Proton donor" evidence="2">
    <location>
        <position position="499"/>
    </location>
</feature>
<evidence type="ECO:0000256" key="2">
    <source>
        <dbReference type="PIRSR" id="PIRSR000137-1"/>
    </source>
</evidence>
<dbReference type="PROSITE" id="PS00623">
    <property type="entry name" value="GMC_OXRED_1"/>
    <property type="match status" value="1"/>
</dbReference>
<sequence>MASSYDFIIVGAGTAGCLLAHRLAHCPAKPTVLVLEAGGHPEGDFLHAPYHRYHPVALRPDLDHGHVSEPEPTLNDRQIVYTRGKGLGGSSILNFGVYLYGSSEYYNRWADLVGDDSWKWENVQKSYRAIENYEIEGAKGYAHLADPSRNQHSRDGKLKVGLPPVLEAGVVPQMEALIQAGEKINLDPNSGDPVGVSVFPFSYSKDGRSTSAGAHLLDPPGNLEVWTDASVEKLVWEGKKVVGVTTADGRAATAKKEVILCGGSIDTPKLLLLNGIGPKDELEALGIEVKSDLPGIGKHLQDHVLAFMTVEVDGSSNERYAFEGNQERVAKAEAAWKKDKSGAFALSHSCLWGGYLKLHDLQTMPEFKALPHDKQEFLSRDAVPTYEFINNCLLWPPGSHITEGNSYMTFIAFLMNPQSEGSVTLRSSNPADKPVIKLNYLTHPYDARIFREAIRSTWQKLVLNPTIAKSVVRTILGPASLSDEDVDAFARDNAGTVWHANGTVKMGKREDENACVDSGFRVRGVEGLRVVDLSVAPLTPNNHTQATAYLIGQVAAEKLGEEYGLNR</sequence>
<keyword evidence="4" id="KW-0285">Flavoprotein</keyword>
<comment type="cofactor">
    <cofactor evidence="3">
        <name>FAD</name>
        <dbReference type="ChEBI" id="CHEBI:57692"/>
    </cofactor>
</comment>
<dbReference type="Pfam" id="PF00732">
    <property type="entry name" value="GMC_oxred_N"/>
    <property type="match status" value="1"/>
</dbReference>
<dbReference type="EMBL" id="MU006290">
    <property type="protein sequence ID" value="KAF2855887.1"/>
    <property type="molecule type" value="Genomic_DNA"/>
</dbReference>
<dbReference type="PANTHER" id="PTHR11552">
    <property type="entry name" value="GLUCOSE-METHANOL-CHOLINE GMC OXIDOREDUCTASE"/>
    <property type="match status" value="1"/>
</dbReference>
<proteinExistence type="inferred from homology"/>
<dbReference type="GO" id="GO:0016614">
    <property type="term" value="F:oxidoreductase activity, acting on CH-OH group of donors"/>
    <property type="evidence" value="ECO:0007669"/>
    <property type="project" value="InterPro"/>
</dbReference>
<accession>A0A6A7BM57</accession>
<feature type="binding site" evidence="3">
    <location>
        <begin position="94"/>
        <end position="97"/>
    </location>
    <ligand>
        <name>FAD</name>
        <dbReference type="ChEBI" id="CHEBI:57692"/>
    </ligand>
</feature>
<dbReference type="InterPro" id="IPR012132">
    <property type="entry name" value="GMC_OxRdtase"/>
</dbReference>
<dbReference type="SUPFAM" id="SSF51905">
    <property type="entry name" value="FAD/NAD(P)-binding domain"/>
    <property type="match status" value="1"/>
</dbReference>
<reference evidence="6" key="1">
    <citation type="submission" date="2020-01" db="EMBL/GenBank/DDBJ databases">
        <authorList>
            <consortium name="DOE Joint Genome Institute"/>
            <person name="Haridas S."/>
            <person name="Albert R."/>
            <person name="Binder M."/>
            <person name="Bloem J."/>
            <person name="Labutti K."/>
            <person name="Salamov A."/>
            <person name="Andreopoulos B."/>
            <person name="Baker S.E."/>
            <person name="Barry K."/>
            <person name="Bills G."/>
            <person name="Bluhm B.H."/>
            <person name="Cannon C."/>
            <person name="Castanera R."/>
            <person name="Culley D.E."/>
            <person name="Daum C."/>
            <person name="Ezra D."/>
            <person name="Gonzalez J.B."/>
            <person name="Henrissat B."/>
            <person name="Kuo A."/>
            <person name="Liang C."/>
            <person name="Lipzen A."/>
            <person name="Lutzoni F."/>
            <person name="Magnuson J."/>
            <person name="Mondo S."/>
            <person name="Nolan M."/>
            <person name="Ohm R."/>
            <person name="Pangilinan J."/>
            <person name="Park H.-J."/>
            <person name="Ramirez L."/>
            <person name="Alfaro M."/>
            <person name="Sun H."/>
            <person name="Tritt A."/>
            <person name="Yoshinaga Y."/>
            <person name="Zwiers L.-H."/>
            <person name="Turgeon B.G."/>
            <person name="Goodwin S.B."/>
            <person name="Spatafora J.W."/>
            <person name="Crous P.W."/>
            <person name="Grigoriev I.V."/>
        </authorList>
    </citation>
    <scope>NUCLEOTIDE SEQUENCE</scope>
    <source>
        <strain evidence="6">IPT5</strain>
    </source>
</reference>
<dbReference type="InterPro" id="IPR036188">
    <property type="entry name" value="FAD/NAD-bd_sf"/>
</dbReference>
<keyword evidence="7" id="KW-1185">Reference proteome</keyword>
<evidence type="ECO:0000313" key="7">
    <source>
        <dbReference type="Proteomes" id="UP000799423"/>
    </source>
</evidence>
<dbReference type="InterPro" id="IPR000172">
    <property type="entry name" value="GMC_OxRdtase_N"/>
</dbReference>
<evidence type="ECO:0000256" key="1">
    <source>
        <dbReference type="ARBA" id="ARBA00010790"/>
    </source>
</evidence>
<feature type="active site" description="Proton acceptor" evidence="2">
    <location>
        <position position="543"/>
    </location>
</feature>
<dbReference type="Gene3D" id="3.50.50.60">
    <property type="entry name" value="FAD/NAD(P)-binding domain"/>
    <property type="match status" value="1"/>
</dbReference>
<dbReference type="InterPro" id="IPR007867">
    <property type="entry name" value="GMC_OxRtase_C"/>
</dbReference>
<dbReference type="AlphaFoldDB" id="A0A6A7BM57"/>
<comment type="similarity">
    <text evidence="1 4">Belongs to the GMC oxidoreductase family.</text>
</comment>
<dbReference type="Gene3D" id="3.30.560.10">
    <property type="entry name" value="Glucose Oxidase, domain 3"/>
    <property type="match status" value="1"/>
</dbReference>
<dbReference type="Pfam" id="PF05199">
    <property type="entry name" value="GMC_oxred_C"/>
    <property type="match status" value="1"/>
</dbReference>
<dbReference type="OrthoDB" id="269227at2759"/>